<name>A0A820MXS4_9BILA</name>
<sequence>MDDAVAAALGRPSAFEIAIFSLTGIAIDVVTAVAKKVSDVVDVKGGSRNCRGG</sequence>
<organism evidence="1 2">
    <name type="scientific">Rotaria sordida</name>
    <dbReference type="NCBI Taxonomy" id="392033"/>
    <lineage>
        <taxon>Eukaryota</taxon>
        <taxon>Metazoa</taxon>
        <taxon>Spiralia</taxon>
        <taxon>Gnathifera</taxon>
        <taxon>Rotifera</taxon>
        <taxon>Eurotatoria</taxon>
        <taxon>Bdelloidea</taxon>
        <taxon>Philodinida</taxon>
        <taxon>Philodinidae</taxon>
        <taxon>Rotaria</taxon>
    </lineage>
</organism>
<comment type="caution">
    <text evidence="1">The sequence shown here is derived from an EMBL/GenBank/DDBJ whole genome shotgun (WGS) entry which is preliminary data.</text>
</comment>
<protein>
    <submittedName>
        <fullName evidence="1">Uncharacterized protein</fullName>
    </submittedName>
</protein>
<dbReference type="AlphaFoldDB" id="A0A820MXS4"/>
<feature type="non-terminal residue" evidence="1">
    <location>
        <position position="53"/>
    </location>
</feature>
<proteinExistence type="predicted"/>
<evidence type="ECO:0000313" key="1">
    <source>
        <dbReference type="EMBL" id="CAF4379583.1"/>
    </source>
</evidence>
<evidence type="ECO:0000313" key="2">
    <source>
        <dbReference type="Proteomes" id="UP000663874"/>
    </source>
</evidence>
<gene>
    <name evidence="1" type="ORF">FNK824_LOCUS43258</name>
</gene>
<accession>A0A820MXS4</accession>
<reference evidence="1" key="1">
    <citation type="submission" date="2021-02" db="EMBL/GenBank/DDBJ databases">
        <authorList>
            <person name="Nowell W R."/>
        </authorList>
    </citation>
    <scope>NUCLEOTIDE SEQUENCE</scope>
</reference>
<dbReference type="Proteomes" id="UP000663874">
    <property type="component" value="Unassembled WGS sequence"/>
</dbReference>
<dbReference type="EMBL" id="CAJOBE010058571">
    <property type="protein sequence ID" value="CAF4379583.1"/>
    <property type="molecule type" value="Genomic_DNA"/>
</dbReference>